<gene>
    <name evidence="1" type="ORF">J2X26_000982</name>
</gene>
<dbReference type="EMBL" id="JAUSVB010000001">
    <property type="protein sequence ID" value="MDQ0372685.1"/>
    <property type="molecule type" value="Genomic_DNA"/>
</dbReference>
<protein>
    <submittedName>
        <fullName evidence="1">Uncharacterized protein</fullName>
    </submittedName>
</protein>
<reference evidence="1 2" key="1">
    <citation type="submission" date="2023-07" db="EMBL/GenBank/DDBJ databases">
        <title>Sorghum-associated microbial communities from plants grown in Nebraska, USA.</title>
        <authorList>
            <person name="Schachtman D."/>
        </authorList>
    </citation>
    <scope>NUCLEOTIDE SEQUENCE [LARGE SCALE GENOMIC DNA]</scope>
    <source>
        <strain evidence="1 2">BE332</strain>
    </source>
</reference>
<proteinExistence type="predicted"/>
<sequence length="166" mass="17525">MPVAVPHGRGDGGGLVVGLSMHRWAMYGGGEDLVRVADAMTPWLLGAADRLGADTGYATLGRLTAEDSQSPWERATHCLPALRDVTRTLWGYGWGTLLSPVHVGAVGGRAVLETLRDVLPALRLRDAGGGRTWLTLGEDPATVRGEDVRALRAVLAPALPRGTQTV</sequence>
<dbReference type="RefSeq" id="WP_307490299.1">
    <property type="nucleotide sequence ID" value="NZ_JAUSVB010000001.1"/>
</dbReference>
<accession>A0ABU0ECA1</accession>
<comment type="caution">
    <text evidence="1">The sequence shown here is derived from an EMBL/GenBank/DDBJ whole genome shotgun (WGS) entry which is preliminary data.</text>
</comment>
<dbReference type="Proteomes" id="UP001239626">
    <property type="component" value="Unassembled WGS sequence"/>
</dbReference>
<evidence type="ECO:0000313" key="1">
    <source>
        <dbReference type="EMBL" id="MDQ0372685.1"/>
    </source>
</evidence>
<keyword evidence="2" id="KW-1185">Reference proteome</keyword>
<evidence type="ECO:0000313" key="2">
    <source>
        <dbReference type="Proteomes" id="UP001239626"/>
    </source>
</evidence>
<organism evidence="1 2">
    <name type="scientific">Cellulomonas humilata</name>
    <dbReference type="NCBI Taxonomy" id="144055"/>
    <lineage>
        <taxon>Bacteria</taxon>
        <taxon>Bacillati</taxon>
        <taxon>Actinomycetota</taxon>
        <taxon>Actinomycetes</taxon>
        <taxon>Micrococcales</taxon>
        <taxon>Cellulomonadaceae</taxon>
        <taxon>Cellulomonas</taxon>
    </lineage>
</organism>
<name>A0ABU0ECA1_9CELL</name>